<evidence type="ECO:0000256" key="2">
    <source>
        <dbReference type="ARBA" id="ARBA00022694"/>
    </source>
</evidence>
<dbReference type="PIRSF" id="PIRSF001430">
    <property type="entry name" value="tRNA_psdUrid_synth"/>
    <property type="match status" value="1"/>
</dbReference>
<dbReference type="Proteomes" id="UP000823604">
    <property type="component" value="Unassembled WGS sequence"/>
</dbReference>
<evidence type="ECO:0000313" key="9">
    <source>
        <dbReference type="EMBL" id="MBO8472743.1"/>
    </source>
</evidence>
<dbReference type="GO" id="GO:0003723">
    <property type="term" value="F:RNA binding"/>
    <property type="evidence" value="ECO:0007669"/>
    <property type="project" value="InterPro"/>
</dbReference>
<dbReference type="InterPro" id="IPR020097">
    <property type="entry name" value="PsdUridine_synth_TruA_a/b_dom"/>
</dbReference>
<keyword evidence="2 4" id="KW-0819">tRNA processing</keyword>
<dbReference type="Gene3D" id="3.30.70.580">
    <property type="entry name" value="Pseudouridine synthase I, catalytic domain, N-terminal subdomain"/>
    <property type="match status" value="1"/>
</dbReference>
<dbReference type="Pfam" id="PF01416">
    <property type="entry name" value="PseudoU_synth_1"/>
    <property type="match status" value="1"/>
</dbReference>
<dbReference type="FunFam" id="3.30.70.580:FF:000001">
    <property type="entry name" value="tRNA pseudouridine synthase A"/>
    <property type="match status" value="1"/>
</dbReference>
<dbReference type="GO" id="GO:0031119">
    <property type="term" value="P:tRNA pseudouridine synthesis"/>
    <property type="evidence" value="ECO:0007669"/>
    <property type="project" value="UniProtKB-UniRule"/>
</dbReference>
<dbReference type="AlphaFoldDB" id="A0A9D9NGZ2"/>
<dbReference type="InterPro" id="IPR020103">
    <property type="entry name" value="PsdUridine_synth_cat_dom_sf"/>
</dbReference>
<evidence type="ECO:0000256" key="5">
    <source>
        <dbReference type="PIRSR" id="PIRSR001430-1"/>
    </source>
</evidence>
<comment type="caution">
    <text evidence="9">The sequence shown here is derived from an EMBL/GenBank/DDBJ whole genome shotgun (WGS) entry which is preliminary data.</text>
</comment>
<evidence type="ECO:0000256" key="1">
    <source>
        <dbReference type="ARBA" id="ARBA00009375"/>
    </source>
</evidence>
<comment type="function">
    <text evidence="4">Formation of pseudouridine at positions 38, 39 and 40 in the anticodon stem and loop of transfer RNAs.</text>
</comment>
<evidence type="ECO:0000256" key="7">
    <source>
        <dbReference type="RuleBase" id="RU003792"/>
    </source>
</evidence>
<organism evidence="9 10">
    <name type="scientific">Candidatus Merdivivens pullicola</name>
    <dbReference type="NCBI Taxonomy" id="2840872"/>
    <lineage>
        <taxon>Bacteria</taxon>
        <taxon>Pseudomonadati</taxon>
        <taxon>Bacteroidota</taxon>
        <taxon>Bacteroidia</taxon>
        <taxon>Bacteroidales</taxon>
        <taxon>Muribaculaceae</taxon>
        <taxon>Muribaculaceae incertae sedis</taxon>
        <taxon>Candidatus Merdivivens</taxon>
    </lineage>
</organism>
<dbReference type="InterPro" id="IPR001406">
    <property type="entry name" value="PsdUridine_synth_TruA"/>
</dbReference>
<dbReference type="InterPro" id="IPR020095">
    <property type="entry name" value="PsdUridine_synth_TruA_C"/>
</dbReference>
<keyword evidence="3 4" id="KW-0413">Isomerase</keyword>
<evidence type="ECO:0000259" key="8">
    <source>
        <dbReference type="Pfam" id="PF01416"/>
    </source>
</evidence>
<evidence type="ECO:0000256" key="6">
    <source>
        <dbReference type="PIRSR" id="PIRSR001430-2"/>
    </source>
</evidence>
<comment type="subunit">
    <text evidence="4">Homodimer.</text>
</comment>
<comment type="caution">
    <text evidence="4">Lacks conserved residue(s) required for the propagation of feature annotation.</text>
</comment>
<reference evidence="9" key="1">
    <citation type="submission" date="2020-10" db="EMBL/GenBank/DDBJ databases">
        <authorList>
            <person name="Gilroy R."/>
        </authorList>
    </citation>
    <scope>NUCLEOTIDE SEQUENCE</scope>
    <source>
        <strain evidence="9">B1-8020</strain>
    </source>
</reference>
<protein>
    <recommendedName>
        <fullName evidence="4">tRNA pseudouridine synthase A</fullName>
        <ecNumber evidence="4">5.4.99.12</ecNumber>
    </recommendedName>
    <alternativeName>
        <fullName evidence="4">tRNA pseudouridine(38-40) synthase</fullName>
    </alternativeName>
    <alternativeName>
        <fullName evidence="4">tRNA pseudouridylate synthase I</fullName>
    </alternativeName>
    <alternativeName>
        <fullName evidence="4">tRNA-uridine isomerase I</fullName>
    </alternativeName>
</protein>
<dbReference type="HAMAP" id="MF_00171">
    <property type="entry name" value="TruA"/>
    <property type="match status" value="1"/>
</dbReference>
<comment type="similarity">
    <text evidence="1 4 7">Belongs to the tRNA pseudouridine synthase TruA family.</text>
</comment>
<dbReference type="InterPro" id="IPR020094">
    <property type="entry name" value="TruA/RsuA/RluB/E/F_N"/>
</dbReference>
<evidence type="ECO:0000256" key="4">
    <source>
        <dbReference type="HAMAP-Rule" id="MF_00171"/>
    </source>
</evidence>
<gene>
    <name evidence="4 9" type="primary">truA</name>
    <name evidence="9" type="ORF">IAB81_03860</name>
</gene>
<dbReference type="EC" id="5.4.99.12" evidence="4"/>
<dbReference type="PANTHER" id="PTHR11142">
    <property type="entry name" value="PSEUDOURIDYLATE SYNTHASE"/>
    <property type="match status" value="1"/>
</dbReference>
<reference evidence="9" key="2">
    <citation type="journal article" date="2021" name="PeerJ">
        <title>Extensive microbial diversity within the chicken gut microbiome revealed by metagenomics and culture.</title>
        <authorList>
            <person name="Gilroy R."/>
            <person name="Ravi A."/>
            <person name="Getino M."/>
            <person name="Pursley I."/>
            <person name="Horton D.L."/>
            <person name="Alikhan N.F."/>
            <person name="Baker D."/>
            <person name="Gharbi K."/>
            <person name="Hall N."/>
            <person name="Watson M."/>
            <person name="Adriaenssens E.M."/>
            <person name="Foster-Nyarko E."/>
            <person name="Jarju S."/>
            <person name="Secka A."/>
            <person name="Antonio M."/>
            <person name="Oren A."/>
            <person name="Chaudhuri R.R."/>
            <person name="La Ragione R."/>
            <person name="Hildebrand F."/>
            <person name="Pallen M.J."/>
        </authorList>
    </citation>
    <scope>NUCLEOTIDE SEQUENCE</scope>
    <source>
        <strain evidence="9">B1-8020</strain>
    </source>
</reference>
<feature type="binding site" evidence="4 6">
    <location>
        <position position="109"/>
    </location>
    <ligand>
        <name>substrate</name>
    </ligand>
</feature>
<dbReference type="SUPFAM" id="SSF55120">
    <property type="entry name" value="Pseudouridine synthase"/>
    <property type="match status" value="1"/>
</dbReference>
<proteinExistence type="inferred from homology"/>
<name>A0A9D9NGZ2_9BACT</name>
<sequence length="256" mass="28834">MRYKITFSYSGAPYCGWQIQDNAPTVQGEVERALSVLLGHQVSVTGAGRTDTGVNALHYPAHFDTELPIEATYLLYKLNAIVGKGIVFHSIEQCSENFHARFDAVRRTYNYFVNKKKDPFIENFSYRYPYELDIEKMNSAAARLVGEKDFSAFEKTGTSNSTSVCKVFSAKWECYVPSYLSAAGLAPQDRQDYLVFEISANRFLRNMVRAIAGTLLDIGRGKRPPEWISEVIESKNRCSAGQSVPGRALFLTKVEY</sequence>
<feature type="domain" description="Pseudouridine synthase I TruA alpha/beta" evidence="8">
    <location>
        <begin position="140"/>
        <end position="256"/>
    </location>
</feature>
<dbReference type="Gene3D" id="3.30.70.660">
    <property type="entry name" value="Pseudouridine synthase I, catalytic domain, C-terminal subdomain"/>
    <property type="match status" value="1"/>
</dbReference>
<dbReference type="PANTHER" id="PTHR11142:SF0">
    <property type="entry name" value="TRNA PSEUDOURIDINE SYNTHASE-LIKE 1"/>
    <property type="match status" value="1"/>
</dbReference>
<evidence type="ECO:0000313" key="10">
    <source>
        <dbReference type="Proteomes" id="UP000823604"/>
    </source>
</evidence>
<evidence type="ECO:0000256" key="3">
    <source>
        <dbReference type="ARBA" id="ARBA00023235"/>
    </source>
</evidence>
<comment type="catalytic activity">
    <reaction evidence="4 7">
        <text>uridine(38/39/40) in tRNA = pseudouridine(38/39/40) in tRNA</text>
        <dbReference type="Rhea" id="RHEA:22376"/>
        <dbReference type="Rhea" id="RHEA-COMP:10085"/>
        <dbReference type="Rhea" id="RHEA-COMP:10087"/>
        <dbReference type="ChEBI" id="CHEBI:65314"/>
        <dbReference type="ChEBI" id="CHEBI:65315"/>
        <dbReference type="EC" id="5.4.99.12"/>
    </reaction>
</comment>
<dbReference type="NCBIfam" id="TIGR00071">
    <property type="entry name" value="hisT_truA"/>
    <property type="match status" value="1"/>
</dbReference>
<accession>A0A9D9NGZ2</accession>
<dbReference type="CDD" id="cd02570">
    <property type="entry name" value="PseudoU_synth_EcTruA"/>
    <property type="match status" value="1"/>
</dbReference>
<feature type="active site" description="Nucleophile" evidence="4 5">
    <location>
        <position position="51"/>
    </location>
</feature>
<dbReference type="GO" id="GO:0160147">
    <property type="term" value="F:tRNA pseudouridine(38-40) synthase activity"/>
    <property type="evidence" value="ECO:0007669"/>
    <property type="project" value="UniProtKB-EC"/>
</dbReference>
<dbReference type="EMBL" id="JADIMA010000036">
    <property type="protein sequence ID" value="MBO8472743.1"/>
    <property type="molecule type" value="Genomic_DNA"/>
</dbReference>